<evidence type="ECO:0000313" key="1">
    <source>
        <dbReference type="EMBL" id="KIM41442.1"/>
    </source>
</evidence>
<reference evidence="1 2" key="1">
    <citation type="submission" date="2014-04" db="EMBL/GenBank/DDBJ databases">
        <authorList>
            <consortium name="DOE Joint Genome Institute"/>
            <person name="Kuo A."/>
            <person name="Gay G."/>
            <person name="Dore J."/>
            <person name="Kohler A."/>
            <person name="Nagy L.G."/>
            <person name="Floudas D."/>
            <person name="Copeland A."/>
            <person name="Barry K.W."/>
            <person name="Cichocki N."/>
            <person name="Veneault-Fourrey C."/>
            <person name="LaButti K."/>
            <person name="Lindquist E.A."/>
            <person name="Lipzen A."/>
            <person name="Lundell T."/>
            <person name="Morin E."/>
            <person name="Murat C."/>
            <person name="Sun H."/>
            <person name="Tunlid A."/>
            <person name="Henrissat B."/>
            <person name="Grigoriev I.V."/>
            <person name="Hibbett D.S."/>
            <person name="Martin F."/>
            <person name="Nordberg H.P."/>
            <person name="Cantor M.N."/>
            <person name="Hua S.X."/>
        </authorList>
    </citation>
    <scope>NUCLEOTIDE SEQUENCE [LARGE SCALE GENOMIC DNA]</scope>
    <source>
        <strain evidence="2">h7</strain>
    </source>
</reference>
<organism evidence="1 2">
    <name type="scientific">Hebeloma cylindrosporum</name>
    <dbReference type="NCBI Taxonomy" id="76867"/>
    <lineage>
        <taxon>Eukaryota</taxon>
        <taxon>Fungi</taxon>
        <taxon>Dikarya</taxon>
        <taxon>Basidiomycota</taxon>
        <taxon>Agaricomycotina</taxon>
        <taxon>Agaricomycetes</taxon>
        <taxon>Agaricomycetidae</taxon>
        <taxon>Agaricales</taxon>
        <taxon>Agaricineae</taxon>
        <taxon>Hymenogastraceae</taxon>
        <taxon>Hebeloma</taxon>
    </lineage>
</organism>
<accession>A0A0C2YK73</accession>
<protein>
    <recommendedName>
        <fullName evidence="3">F-box domain-containing protein</fullName>
    </recommendedName>
</protein>
<gene>
    <name evidence="1" type="ORF">M413DRAFT_11024</name>
</gene>
<proteinExistence type="predicted"/>
<evidence type="ECO:0000313" key="2">
    <source>
        <dbReference type="Proteomes" id="UP000053424"/>
    </source>
</evidence>
<dbReference type="Proteomes" id="UP000053424">
    <property type="component" value="Unassembled WGS sequence"/>
</dbReference>
<dbReference type="EMBL" id="KN831780">
    <property type="protein sequence ID" value="KIM41442.1"/>
    <property type="molecule type" value="Genomic_DNA"/>
</dbReference>
<dbReference type="STRING" id="686832.A0A0C2YK73"/>
<reference evidence="2" key="2">
    <citation type="submission" date="2015-01" db="EMBL/GenBank/DDBJ databases">
        <title>Evolutionary Origins and Diversification of the Mycorrhizal Mutualists.</title>
        <authorList>
            <consortium name="DOE Joint Genome Institute"/>
            <consortium name="Mycorrhizal Genomics Consortium"/>
            <person name="Kohler A."/>
            <person name="Kuo A."/>
            <person name="Nagy L.G."/>
            <person name="Floudas D."/>
            <person name="Copeland A."/>
            <person name="Barry K.W."/>
            <person name="Cichocki N."/>
            <person name="Veneault-Fourrey C."/>
            <person name="LaButti K."/>
            <person name="Lindquist E.A."/>
            <person name="Lipzen A."/>
            <person name="Lundell T."/>
            <person name="Morin E."/>
            <person name="Murat C."/>
            <person name="Riley R."/>
            <person name="Ohm R."/>
            <person name="Sun H."/>
            <person name="Tunlid A."/>
            <person name="Henrissat B."/>
            <person name="Grigoriev I.V."/>
            <person name="Hibbett D.S."/>
            <person name="Martin F."/>
        </authorList>
    </citation>
    <scope>NUCLEOTIDE SEQUENCE [LARGE SCALE GENOMIC DNA]</scope>
    <source>
        <strain evidence="2">h7</strain>
    </source>
</reference>
<sequence>MSSLPARAKPVLISESRISARRGAIFPIEIVTIIFYMAIDSFNYEHFTPDMEAILLEEARTIRAASQVCQLWRALSFACHSIWGTILNVDSSSTVWIMELLRRSGTAPLTIHSTPSNSATTGRFHSQKWKLLLAQTHRFRKLDVTFGSRDLQGVSLIFRQPAPLLESLTLKYAQEHAPYLSVDMSFSVPNGLFTGICPKLRTVSLQKLLFRWSPDHNVAQNIVRLDLLLSQTNMAFFTLGVPIATKMVLPNLQELVVTGTGGCSRFLSFLSIPSSCMTTLFFTHDDPDLPMSDDPLLWVEGYLRGWQIREPPIYSWSLSTSPNGSFAFHAGTQRNSLDRPQFVLEYDGGNIYTSGIRLLHFVLEFLLRDSLLHQSAAMKLDFQASLYFTAPLSENLAALLSRCPRLQTLTILGRSIENVMAPLLTKYPEATAHLRHLILDGPYPASLSSLLSVTTLLVQFALQPLKNGRDKLQKVTVCVDDSRKYKCLRKGISEVAGVVSYVPLQPRVVRRGELTTRGSWSLGA</sequence>
<dbReference type="HOGENOM" id="CLU_034753_0_0_1"/>
<evidence type="ECO:0008006" key="3">
    <source>
        <dbReference type="Google" id="ProtNLM"/>
    </source>
</evidence>
<keyword evidence="2" id="KW-1185">Reference proteome</keyword>
<name>A0A0C2YK73_HEBCY</name>
<dbReference type="AlphaFoldDB" id="A0A0C2YK73"/>
<dbReference type="OrthoDB" id="2869585at2759"/>